<dbReference type="InterPro" id="IPR001296">
    <property type="entry name" value="Glyco_trans_1"/>
</dbReference>
<evidence type="ECO:0000313" key="4">
    <source>
        <dbReference type="Proteomes" id="UP001214530"/>
    </source>
</evidence>
<dbReference type="GO" id="GO:0016757">
    <property type="term" value="F:glycosyltransferase activity"/>
    <property type="evidence" value="ECO:0007669"/>
    <property type="project" value="InterPro"/>
</dbReference>
<dbReference type="Gene3D" id="3.40.50.2000">
    <property type="entry name" value="Glycogen Phosphorylase B"/>
    <property type="match status" value="2"/>
</dbReference>
<dbReference type="Pfam" id="PF00534">
    <property type="entry name" value="Glycos_transf_1"/>
    <property type="match status" value="1"/>
</dbReference>
<evidence type="ECO:0000313" key="3">
    <source>
        <dbReference type="EMBL" id="WEK21204.1"/>
    </source>
</evidence>
<dbReference type="CDD" id="cd03808">
    <property type="entry name" value="GT4_CapM-like"/>
    <property type="match status" value="1"/>
</dbReference>
<accession>A0AAJ5WB25</accession>
<dbReference type="EMBL" id="CP119313">
    <property type="protein sequence ID" value="WEK21204.1"/>
    <property type="molecule type" value="Genomic_DNA"/>
</dbReference>
<name>A0AAJ5WB25_9SPHI</name>
<organism evidence="3 4">
    <name type="scientific">Candidatus Pedobacter colombiensis</name>
    <dbReference type="NCBI Taxonomy" id="3121371"/>
    <lineage>
        <taxon>Bacteria</taxon>
        <taxon>Pseudomonadati</taxon>
        <taxon>Bacteroidota</taxon>
        <taxon>Sphingobacteriia</taxon>
        <taxon>Sphingobacteriales</taxon>
        <taxon>Sphingobacteriaceae</taxon>
        <taxon>Pedobacter</taxon>
    </lineage>
</organism>
<sequence>MDKNKKIKILQTIRQGKIGGGESHVIDLVQELNKDGYESIVLSFTHGPMVDKMKSIGIKTYVIETERPFDFTKWCKVKEILEAENIDIVHAHGTRANSNTYNSAKQLGIPVVYTVHGWSFHPDQGFFLRNLRILGEKYLVNRANLTICVSDNNLNDARKEFTMNRTKVIKYGINLEKFNPENAFEDIRKELGVDEGTVLVGYVVRMTKQKDPLTLIKAIALIPDNLDVKFLFVGDGELKIDAIKLAKQLNVYSRIIFMDFRQDVPNILNAVDIYCLPSLWEGLPIGMLEAMAMNKAVVVTAIDGAKEVIRSMENGILVPVQNPEELAEALILLVKDAGFRMKIGENAGKTILDDFNVSKMTKQIEQVYNSIISNNAF</sequence>
<dbReference type="SUPFAM" id="SSF53756">
    <property type="entry name" value="UDP-Glycosyltransferase/glycogen phosphorylase"/>
    <property type="match status" value="1"/>
</dbReference>
<dbReference type="AlphaFoldDB" id="A0AAJ5WB25"/>
<dbReference type="Proteomes" id="UP001214530">
    <property type="component" value="Chromosome"/>
</dbReference>
<dbReference type="Pfam" id="PF13439">
    <property type="entry name" value="Glyco_transf_4"/>
    <property type="match status" value="1"/>
</dbReference>
<evidence type="ECO:0000259" key="2">
    <source>
        <dbReference type="Pfam" id="PF13439"/>
    </source>
</evidence>
<feature type="domain" description="Glycosyltransferase subfamily 4-like N-terminal" evidence="2">
    <location>
        <begin position="18"/>
        <end position="176"/>
    </location>
</feature>
<evidence type="ECO:0000259" key="1">
    <source>
        <dbReference type="Pfam" id="PF00534"/>
    </source>
</evidence>
<gene>
    <name evidence="3" type="ORF">P0Y49_08625</name>
</gene>
<protein>
    <submittedName>
        <fullName evidence="3">Glycosyltransferase family 4 protein</fullName>
    </submittedName>
</protein>
<feature type="domain" description="Glycosyl transferase family 1" evidence="1">
    <location>
        <begin position="185"/>
        <end position="349"/>
    </location>
</feature>
<dbReference type="PANTHER" id="PTHR12526">
    <property type="entry name" value="GLYCOSYLTRANSFERASE"/>
    <property type="match status" value="1"/>
</dbReference>
<reference evidence="3" key="1">
    <citation type="submission" date="2023-03" db="EMBL/GenBank/DDBJ databases">
        <title>Andean soil-derived lignocellulolytic bacterial consortium as a source of novel taxa and putative plastic-active enzymes.</title>
        <authorList>
            <person name="Diaz-Garcia L."/>
            <person name="Chuvochina M."/>
            <person name="Feuerriegel G."/>
            <person name="Bunk B."/>
            <person name="Sproer C."/>
            <person name="Streit W.R."/>
            <person name="Rodriguez L.M."/>
            <person name="Overmann J."/>
            <person name="Jimenez D.J."/>
        </authorList>
    </citation>
    <scope>NUCLEOTIDE SEQUENCE</scope>
    <source>
        <strain evidence="3">MAG 3858</strain>
    </source>
</reference>
<proteinExistence type="predicted"/>
<dbReference type="InterPro" id="IPR028098">
    <property type="entry name" value="Glyco_trans_4-like_N"/>
</dbReference>